<sequence>MGLSGIEQSLSFPAVFFGVPAYLSFHQETSQPKILSYWVRPQKWMAHSTLAHPLT</sequence>
<protein>
    <submittedName>
        <fullName evidence="1">Uncharacterized protein</fullName>
    </submittedName>
</protein>
<name>A0A2P2MYT3_RHIMU</name>
<dbReference type="AlphaFoldDB" id="A0A2P2MYT3"/>
<dbReference type="EMBL" id="GGEC01054904">
    <property type="protein sequence ID" value="MBX35388.1"/>
    <property type="molecule type" value="Transcribed_RNA"/>
</dbReference>
<organism evidence="1">
    <name type="scientific">Rhizophora mucronata</name>
    <name type="common">Asiatic mangrove</name>
    <dbReference type="NCBI Taxonomy" id="61149"/>
    <lineage>
        <taxon>Eukaryota</taxon>
        <taxon>Viridiplantae</taxon>
        <taxon>Streptophyta</taxon>
        <taxon>Embryophyta</taxon>
        <taxon>Tracheophyta</taxon>
        <taxon>Spermatophyta</taxon>
        <taxon>Magnoliopsida</taxon>
        <taxon>eudicotyledons</taxon>
        <taxon>Gunneridae</taxon>
        <taxon>Pentapetalae</taxon>
        <taxon>rosids</taxon>
        <taxon>fabids</taxon>
        <taxon>Malpighiales</taxon>
        <taxon>Rhizophoraceae</taxon>
        <taxon>Rhizophora</taxon>
    </lineage>
</organism>
<evidence type="ECO:0000313" key="1">
    <source>
        <dbReference type="EMBL" id="MBX35388.1"/>
    </source>
</evidence>
<accession>A0A2P2MYT3</accession>
<proteinExistence type="predicted"/>
<reference evidence="1" key="1">
    <citation type="submission" date="2018-02" db="EMBL/GenBank/DDBJ databases">
        <title>Rhizophora mucronata_Transcriptome.</title>
        <authorList>
            <person name="Meera S.P."/>
            <person name="Sreeshan A."/>
            <person name="Augustine A."/>
        </authorList>
    </citation>
    <scope>NUCLEOTIDE SEQUENCE</scope>
    <source>
        <tissue evidence="1">Leaf</tissue>
    </source>
</reference>